<evidence type="ECO:0000313" key="1">
    <source>
        <dbReference type="EMBL" id="RSU08666.1"/>
    </source>
</evidence>
<evidence type="ECO:0000313" key="2">
    <source>
        <dbReference type="Proteomes" id="UP000288669"/>
    </source>
</evidence>
<gene>
    <name evidence="1" type="ORF">CBF30_05420</name>
</gene>
<dbReference type="AlphaFoldDB" id="A0A430AKR2"/>
<sequence length="63" mass="7572">MVMNNYDELLEQLKANEISEIEVSHEDFLTFRESWIKREDRMHFVGEAHLGGSITYRWQEEIA</sequence>
<dbReference type="Proteomes" id="UP000288669">
    <property type="component" value="Unassembled WGS sequence"/>
</dbReference>
<proteinExistence type="predicted"/>
<dbReference type="EMBL" id="NGJZ01000001">
    <property type="protein sequence ID" value="RSU08666.1"/>
    <property type="molecule type" value="Genomic_DNA"/>
</dbReference>
<keyword evidence="2" id="KW-1185">Reference proteome</keyword>
<name>A0A430AKR2_9ENTE</name>
<comment type="caution">
    <text evidence="1">The sequence shown here is derived from an EMBL/GenBank/DDBJ whole genome shotgun (WGS) entry which is preliminary data.</text>
</comment>
<reference evidence="1 2" key="1">
    <citation type="submission" date="2017-05" db="EMBL/GenBank/DDBJ databases">
        <title>Vagococcus spp. assemblies.</title>
        <authorList>
            <person name="Gulvik C.A."/>
        </authorList>
    </citation>
    <scope>NUCLEOTIDE SEQUENCE [LARGE SCALE GENOMIC DNA]</scope>
    <source>
        <strain evidence="1 2">DSM 24756</strain>
    </source>
</reference>
<organism evidence="1 2">
    <name type="scientific">Vagococcus entomophilus</name>
    <dbReference type="NCBI Taxonomy" id="1160095"/>
    <lineage>
        <taxon>Bacteria</taxon>
        <taxon>Bacillati</taxon>
        <taxon>Bacillota</taxon>
        <taxon>Bacilli</taxon>
        <taxon>Lactobacillales</taxon>
        <taxon>Enterococcaceae</taxon>
        <taxon>Vagococcus</taxon>
    </lineage>
</organism>
<dbReference type="OrthoDB" id="2146345at2"/>
<protein>
    <submittedName>
        <fullName evidence="1">Uncharacterized protein</fullName>
    </submittedName>
</protein>
<accession>A0A430AKR2</accession>